<reference evidence="2" key="1">
    <citation type="submission" date="2022-11" db="UniProtKB">
        <authorList>
            <consortium name="WormBaseParasite"/>
        </authorList>
    </citation>
    <scope>IDENTIFICATION</scope>
</reference>
<protein>
    <submittedName>
        <fullName evidence="2">Uncharacterized protein</fullName>
    </submittedName>
</protein>
<dbReference type="Proteomes" id="UP000887576">
    <property type="component" value="Unplaced"/>
</dbReference>
<evidence type="ECO:0000313" key="2">
    <source>
        <dbReference type="WBParaSite" id="JU765_v2.g3936.t1"/>
    </source>
</evidence>
<sequence length="163" mass="19043">MQISLCSSCFQAVGKHLSDVEVDKSTEYYNCSLCFGLMDQQIYSSIIDEAKKEFLKEKFDGETFVLAVNFPVSQLLREKLIETIIGKEWSEQEMSPKSRSTFLMMNQFREDGFLRPSLHSDMILTVTFENDEFKNKDVDFFMCHQPTQFLKTGRKRQAENEED</sequence>
<proteinExistence type="predicted"/>
<name>A0AC34R743_9BILA</name>
<dbReference type="WBParaSite" id="JU765_v2.g3936.t1">
    <property type="protein sequence ID" value="JU765_v2.g3936.t1"/>
    <property type="gene ID" value="JU765_v2.g3936"/>
</dbReference>
<accession>A0AC34R743</accession>
<evidence type="ECO:0000313" key="1">
    <source>
        <dbReference type="Proteomes" id="UP000887576"/>
    </source>
</evidence>
<organism evidence="1 2">
    <name type="scientific">Panagrolaimus sp. JU765</name>
    <dbReference type="NCBI Taxonomy" id="591449"/>
    <lineage>
        <taxon>Eukaryota</taxon>
        <taxon>Metazoa</taxon>
        <taxon>Ecdysozoa</taxon>
        <taxon>Nematoda</taxon>
        <taxon>Chromadorea</taxon>
        <taxon>Rhabditida</taxon>
        <taxon>Tylenchina</taxon>
        <taxon>Panagrolaimomorpha</taxon>
        <taxon>Panagrolaimoidea</taxon>
        <taxon>Panagrolaimidae</taxon>
        <taxon>Panagrolaimus</taxon>
    </lineage>
</organism>